<evidence type="ECO:0000259" key="2">
    <source>
        <dbReference type="Pfam" id="PF06114"/>
    </source>
</evidence>
<gene>
    <name evidence="3" type="ORF">IV38_GL001937</name>
    <name evidence="4" type="ORF">IV40_GL001900</name>
</gene>
<dbReference type="EMBL" id="JQAT01000006">
    <property type="protein sequence ID" value="KRN27724.1"/>
    <property type="molecule type" value="Genomic_DNA"/>
</dbReference>
<feature type="domain" description="IrrE N-terminal-like" evidence="2">
    <location>
        <begin position="128"/>
        <end position="203"/>
    </location>
</feature>
<dbReference type="OrthoDB" id="9816277at2"/>
<dbReference type="AlphaFoldDB" id="A0A0R2FXM2"/>
<evidence type="ECO:0000313" key="3">
    <source>
        <dbReference type="EMBL" id="KRN27724.1"/>
    </source>
</evidence>
<keyword evidence="1" id="KW-0812">Transmembrane</keyword>
<proteinExistence type="predicted"/>
<accession>A0A0R2FXM2</accession>
<sequence>MKHMVIIVPNSKKSQETQVNLMILIFLCLTGLWNKFLKKSSMTMINKVRWSFVRNTAMKTLSKYNLNVAPLPILTLADKIGVAIMTYTEMSKMLIDHGFSADENWVQEHLADGSIDAALLGMRDRLNQYIILYNDDTTTLSIQRIRFTIAHELGHLILKHPFINGISRGKIRKGMSKSEYSVLEKEANLFAQNILIPYPVLKSVDVLLPKEYLQCIFDVSSSALNTALDEFESKPWAHPTVFSNNFRIGGQRLLNEPHPAHGRAIVFNRAFCENCHYYFAFLNSESIGCCPICGKILDLAISSSKETFNFHEKKESETMIYSKFILDENSRAKICPVCQNEEIENDICQICGTYLVNRCSGVNPDETYYRYNSTDFANGDNEGCQHLLSGNARYCPYCGSRSTFFELGILQNYQDEMEQKVQNQHNRNVTPMIAEDSDDNLDFLDDIANDTF</sequence>
<dbReference type="Proteomes" id="UP000051751">
    <property type="component" value="Unassembled WGS sequence"/>
</dbReference>
<dbReference type="PATRIC" id="fig|81857.3.peg.1962"/>
<keyword evidence="1" id="KW-0472">Membrane</keyword>
<name>A0A0R2FXM2_9LACO</name>
<evidence type="ECO:0000313" key="5">
    <source>
        <dbReference type="Proteomes" id="UP000051645"/>
    </source>
</evidence>
<keyword evidence="1" id="KW-1133">Transmembrane helix</keyword>
<dbReference type="Pfam" id="PF06114">
    <property type="entry name" value="Peptidase_M78"/>
    <property type="match status" value="1"/>
</dbReference>
<reference evidence="5 6" key="1">
    <citation type="journal article" date="2015" name="Genome Announc.">
        <title>Expanding the biotechnology potential of lactobacilli through comparative genomics of 213 strains and associated genera.</title>
        <authorList>
            <person name="Sun Z."/>
            <person name="Harris H.M."/>
            <person name="McCann A."/>
            <person name="Guo C."/>
            <person name="Argimon S."/>
            <person name="Zhang W."/>
            <person name="Yang X."/>
            <person name="Jeffery I.B."/>
            <person name="Cooney J.C."/>
            <person name="Kagawa T.F."/>
            <person name="Liu W."/>
            <person name="Song Y."/>
            <person name="Salvetti E."/>
            <person name="Wrobel A."/>
            <person name="Rasinkangas P."/>
            <person name="Parkhill J."/>
            <person name="Rea M.C."/>
            <person name="O'Sullivan O."/>
            <person name="Ritari J."/>
            <person name="Douillard F.P."/>
            <person name="Paul Ross R."/>
            <person name="Yang R."/>
            <person name="Briner A.E."/>
            <person name="Felis G.E."/>
            <person name="de Vos W.M."/>
            <person name="Barrangou R."/>
            <person name="Klaenhammer T.R."/>
            <person name="Caufield P.W."/>
            <person name="Cui Y."/>
            <person name="Zhang H."/>
            <person name="O'Toole P.W."/>
        </authorList>
    </citation>
    <scope>NUCLEOTIDE SEQUENCE [LARGE SCALE GENOMIC DNA]</scope>
    <source>
        <strain evidence="3 6">ATCC BAA-66</strain>
        <strain evidence="4 5">DSM 13344</strain>
    </source>
</reference>
<evidence type="ECO:0000313" key="4">
    <source>
        <dbReference type="EMBL" id="KRN30311.1"/>
    </source>
</evidence>
<evidence type="ECO:0000313" key="6">
    <source>
        <dbReference type="Proteomes" id="UP000051751"/>
    </source>
</evidence>
<evidence type="ECO:0000256" key="1">
    <source>
        <dbReference type="SAM" id="Phobius"/>
    </source>
</evidence>
<feature type="transmembrane region" description="Helical" evidence="1">
    <location>
        <begin position="19"/>
        <end position="37"/>
    </location>
</feature>
<organism evidence="4 5">
    <name type="scientific">Lactobacillus selangorensis</name>
    <dbReference type="NCBI Taxonomy" id="81857"/>
    <lineage>
        <taxon>Bacteria</taxon>
        <taxon>Bacillati</taxon>
        <taxon>Bacillota</taxon>
        <taxon>Bacilli</taxon>
        <taxon>Lactobacillales</taxon>
        <taxon>Lactobacillaceae</taxon>
        <taxon>Lactobacillus</taxon>
    </lineage>
</organism>
<dbReference type="InterPro" id="IPR010359">
    <property type="entry name" value="IrrE_HExxH"/>
</dbReference>
<dbReference type="Proteomes" id="UP000051645">
    <property type="component" value="Unassembled WGS sequence"/>
</dbReference>
<comment type="caution">
    <text evidence="4">The sequence shown here is derived from an EMBL/GenBank/DDBJ whole genome shotgun (WGS) entry which is preliminary data.</text>
</comment>
<dbReference type="Gene3D" id="1.10.10.2910">
    <property type="match status" value="1"/>
</dbReference>
<protein>
    <recommendedName>
        <fullName evidence="2">IrrE N-terminal-like domain-containing protein</fullName>
    </recommendedName>
</protein>
<dbReference type="EMBL" id="JQAZ01000007">
    <property type="protein sequence ID" value="KRN30311.1"/>
    <property type="molecule type" value="Genomic_DNA"/>
</dbReference>
<keyword evidence="5" id="KW-1185">Reference proteome</keyword>